<keyword evidence="2" id="KW-0812">Transmembrane</keyword>
<proteinExistence type="predicted"/>
<feature type="compositionally biased region" description="Polar residues" evidence="1">
    <location>
        <begin position="63"/>
        <end position="81"/>
    </location>
</feature>
<dbReference type="Proteomes" id="UP000177362">
    <property type="component" value="Unassembled WGS sequence"/>
</dbReference>
<name>A0A1G2KP09_9BACT</name>
<feature type="region of interest" description="Disordered" evidence="1">
    <location>
        <begin position="43"/>
        <end position="81"/>
    </location>
</feature>
<sequence>MHQKSGIGDLRILLTAGAAVLVLAGFYFYSHNAAVAPVENPAATETENSGGAVFPVAPGAPNNEGTGKTTSSVPPSKNTGGTHIQTSLLKVTMPNGGERWEQGGQYTIQWSHTNTIKSLAYSRTLVELISREGTALEFKKTLFNFPVYIVAAPDSVQWAVTDTPDRADYKIRVSYQTSNYANFGGLVFNGLSYEDMSDAPFSIMTKNPDAPFLMLINPNGGQKFRIGEKYQIMWKKNKLGTAVIVELYKGNEFITRISSALGTYASLIEWIVRRPPAEAATAGELAPGSDYRIRLLTFPAVGDAQFEDFSDAAFSIQ</sequence>
<evidence type="ECO:0000313" key="4">
    <source>
        <dbReference type="Proteomes" id="UP000177362"/>
    </source>
</evidence>
<evidence type="ECO:0000313" key="3">
    <source>
        <dbReference type="EMBL" id="OHA01150.1"/>
    </source>
</evidence>
<feature type="transmembrane region" description="Helical" evidence="2">
    <location>
        <begin position="12"/>
        <end position="30"/>
    </location>
</feature>
<accession>A0A1G2KP09</accession>
<evidence type="ECO:0000256" key="2">
    <source>
        <dbReference type="SAM" id="Phobius"/>
    </source>
</evidence>
<dbReference type="AlphaFoldDB" id="A0A1G2KP09"/>
<protein>
    <submittedName>
        <fullName evidence="3">Uncharacterized protein</fullName>
    </submittedName>
</protein>
<evidence type="ECO:0000256" key="1">
    <source>
        <dbReference type="SAM" id="MobiDB-lite"/>
    </source>
</evidence>
<dbReference type="STRING" id="1802271.A3C11_03300"/>
<organism evidence="3 4">
    <name type="scientific">Candidatus Sungbacteria bacterium RIFCSPHIGHO2_02_FULL_49_12</name>
    <dbReference type="NCBI Taxonomy" id="1802271"/>
    <lineage>
        <taxon>Bacteria</taxon>
        <taxon>Candidatus Sungiibacteriota</taxon>
    </lineage>
</organism>
<comment type="caution">
    <text evidence="3">The sequence shown here is derived from an EMBL/GenBank/DDBJ whole genome shotgun (WGS) entry which is preliminary data.</text>
</comment>
<dbReference type="EMBL" id="MHQJ01000023">
    <property type="protein sequence ID" value="OHA01150.1"/>
    <property type="molecule type" value="Genomic_DNA"/>
</dbReference>
<keyword evidence="2" id="KW-0472">Membrane</keyword>
<reference evidence="3 4" key="1">
    <citation type="journal article" date="2016" name="Nat. Commun.">
        <title>Thousands of microbial genomes shed light on interconnected biogeochemical processes in an aquifer system.</title>
        <authorList>
            <person name="Anantharaman K."/>
            <person name="Brown C.T."/>
            <person name="Hug L.A."/>
            <person name="Sharon I."/>
            <person name="Castelle C.J."/>
            <person name="Probst A.J."/>
            <person name="Thomas B.C."/>
            <person name="Singh A."/>
            <person name="Wilkins M.J."/>
            <person name="Karaoz U."/>
            <person name="Brodie E.L."/>
            <person name="Williams K.H."/>
            <person name="Hubbard S.S."/>
            <person name="Banfield J.F."/>
        </authorList>
    </citation>
    <scope>NUCLEOTIDE SEQUENCE [LARGE SCALE GENOMIC DNA]</scope>
</reference>
<gene>
    <name evidence="3" type="ORF">A3C11_03300</name>
</gene>
<keyword evidence="2" id="KW-1133">Transmembrane helix</keyword>